<name>A0A0D2RHJ0_GOSRA</name>
<organism evidence="2 3">
    <name type="scientific">Gossypium raimondii</name>
    <name type="common">Peruvian cotton</name>
    <name type="synonym">Gossypium klotzschianum subsp. raimondii</name>
    <dbReference type="NCBI Taxonomy" id="29730"/>
    <lineage>
        <taxon>Eukaryota</taxon>
        <taxon>Viridiplantae</taxon>
        <taxon>Streptophyta</taxon>
        <taxon>Embryophyta</taxon>
        <taxon>Tracheophyta</taxon>
        <taxon>Spermatophyta</taxon>
        <taxon>Magnoliopsida</taxon>
        <taxon>eudicotyledons</taxon>
        <taxon>Gunneridae</taxon>
        <taxon>Pentapetalae</taxon>
        <taxon>rosids</taxon>
        <taxon>malvids</taxon>
        <taxon>Malvales</taxon>
        <taxon>Malvaceae</taxon>
        <taxon>Malvoideae</taxon>
        <taxon>Gossypium</taxon>
    </lineage>
</organism>
<keyword evidence="1" id="KW-1133">Transmembrane helix</keyword>
<reference evidence="2 3" key="1">
    <citation type="journal article" date="2012" name="Nature">
        <title>Repeated polyploidization of Gossypium genomes and the evolution of spinnable cotton fibres.</title>
        <authorList>
            <person name="Paterson A.H."/>
            <person name="Wendel J.F."/>
            <person name="Gundlach H."/>
            <person name="Guo H."/>
            <person name="Jenkins J."/>
            <person name="Jin D."/>
            <person name="Llewellyn D."/>
            <person name="Showmaker K.C."/>
            <person name="Shu S."/>
            <person name="Udall J."/>
            <person name="Yoo M.J."/>
            <person name="Byers R."/>
            <person name="Chen W."/>
            <person name="Doron-Faigenboim A."/>
            <person name="Duke M.V."/>
            <person name="Gong L."/>
            <person name="Grimwood J."/>
            <person name="Grover C."/>
            <person name="Grupp K."/>
            <person name="Hu G."/>
            <person name="Lee T.H."/>
            <person name="Li J."/>
            <person name="Lin L."/>
            <person name="Liu T."/>
            <person name="Marler B.S."/>
            <person name="Page J.T."/>
            <person name="Roberts A.W."/>
            <person name="Romanel E."/>
            <person name="Sanders W.S."/>
            <person name="Szadkowski E."/>
            <person name="Tan X."/>
            <person name="Tang H."/>
            <person name="Xu C."/>
            <person name="Wang J."/>
            <person name="Wang Z."/>
            <person name="Zhang D."/>
            <person name="Zhang L."/>
            <person name="Ashrafi H."/>
            <person name="Bedon F."/>
            <person name="Bowers J.E."/>
            <person name="Brubaker C.L."/>
            <person name="Chee P.W."/>
            <person name="Das S."/>
            <person name="Gingle A.R."/>
            <person name="Haigler C.H."/>
            <person name="Harker D."/>
            <person name="Hoffmann L.V."/>
            <person name="Hovav R."/>
            <person name="Jones D.C."/>
            <person name="Lemke C."/>
            <person name="Mansoor S."/>
            <person name="ur Rahman M."/>
            <person name="Rainville L.N."/>
            <person name="Rambani A."/>
            <person name="Reddy U.K."/>
            <person name="Rong J.K."/>
            <person name="Saranga Y."/>
            <person name="Scheffler B.E."/>
            <person name="Scheffler J.A."/>
            <person name="Stelly D.M."/>
            <person name="Triplett B.A."/>
            <person name="Van Deynze A."/>
            <person name="Vaslin M.F."/>
            <person name="Waghmare V.N."/>
            <person name="Walford S.A."/>
            <person name="Wright R.J."/>
            <person name="Zaki E.A."/>
            <person name="Zhang T."/>
            <person name="Dennis E.S."/>
            <person name="Mayer K.F."/>
            <person name="Peterson D.G."/>
            <person name="Rokhsar D.S."/>
            <person name="Wang X."/>
            <person name="Schmutz J."/>
        </authorList>
    </citation>
    <scope>NUCLEOTIDE SEQUENCE [LARGE SCALE GENOMIC DNA]</scope>
</reference>
<dbReference type="Gramene" id="KJB18590">
    <property type="protein sequence ID" value="KJB18590"/>
    <property type="gene ID" value="B456_003G062000"/>
</dbReference>
<keyword evidence="1" id="KW-0812">Transmembrane</keyword>
<accession>A0A0D2RHJ0</accession>
<dbReference type="EMBL" id="CM001742">
    <property type="protein sequence ID" value="KJB18590.1"/>
    <property type="molecule type" value="Genomic_DNA"/>
</dbReference>
<feature type="transmembrane region" description="Helical" evidence="1">
    <location>
        <begin position="107"/>
        <end position="126"/>
    </location>
</feature>
<proteinExistence type="predicted"/>
<dbReference type="Proteomes" id="UP000032304">
    <property type="component" value="Chromosome 3"/>
</dbReference>
<keyword evidence="3" id="KW-1185">Reference proteome</keyword>
<feature type="transmembrane region" description="Helical" evidence="1">
    <location>
        <begin position="17"/>
        <end position="35"/>
    </location>
</feature>
<feature type="transmembrane region" description="Helical" evidence="1">
    <location>
        <begin position="42"/>
        <end position="62"/>
    </location>
</feature>
<protein>
    <submittedName>
        <fullName evidence="2">Uncharacterized protein</fullName>
    </submittedName>
</protein>
<sequence length="160" mass="18072">MFRYLGCAALLGSTSRVLSMGGGSFLISLLGFVGVFRPASSLVLSSWFLVIGWVEVWLFYFLGVDPGCVVLLDSTSRLLLKVSLFYFPLNFDLSLCYFSGCKWTVNGVFNLGLMLLLFPFVCFVDLYCLLSYFLILLLYFLLVSCFYFGLSYDNICLLLF</sequence>
<evidence type="ECO:0000313" key="2">
    <source>
        <dbReference type="EMBL" id="KJB18590.1"/>
    </source>
</evidence>
<dbReference type="AlphaFoldDB" id="A0A0D2RHJ0"/>
<feature type="transmembrane region" description="Helical" evidence="1">
    <location>
        <begin position="132"/>
        <end position="150"/>
    </location>
</feature>
<evidence type="ECO:0000256" key="1">
    <source>
        <dbReference type="SAM" id="Phobius"/>
    </source>
</evidence>
<keyword evidence="1" id="KW-0472">Membrane</keyword>
<evidence type="ECO:0000313" key="3">
    <source>
        <dbReference type="Proteomes" id="UP000032304"/>
    </source>
</evidence>
<gene>
    <name evidence="2" type="ORF">B456_003G062000</name>
</gene>